<dbReference type="Pfam" id="PF10881">
    <property type="entry name" value="DUF2726"/>
    <property type="match status" value="1"/>
</dbReference>
<name>A0A1G8RXM3_9BACI</name>
<dbReference type="Gene3D" id="3.40.960.10">
    <property type="entry name" value="VSR Endonuclease"/>
    <property type="match status" value="1"/>
</dbReference>
<proteinExistence type="predicted"/>
<keyword evidence="3" id="KW-1185">Reference proteome</keyword>
<dbReference type="EMBL" id="FNEN01000021">
    <property type="protein sequence ID" value="SDJ21686.1"/>
    <property type="molecule type" value="Genomic_DNA"/>
</dbReference>
<dbReference type="InterPro" id="IPR024402">
    <property type="entry name" value="DUF2726"/>
</dbReference>
<evidence type="ECO:0000313" key="3">
    <source>
        <dbReference type="Proteomes" id="UP000198853"/>
    </source>
</evidence>
<protein>
    <recommendedName>
        <fullName evidence="1">DUF2726 domain-containing protein</fullName>
    </recommendedName>
</protein>
<dbReference type="Proteomes" id="UP000198853">
    <property type="component" value="Unassembled WGS sequence"/>
</dbReference>
<evidence type="ECO:0000259" key="1">
    <source>
        <dbReference type="Pfam" id="PF10881"/>
    </source>
</evidence>
<dbReference type="AlphaFoldDB" id="A0A1G8RXM3"/>
<gene>
    <name evidence="2" type="ORF">SAMN04488123_12111</name>
</gene>
<organism evidence="2 3">
    <name type="scientific">Natribacillus halophilus</name>
    <dbReference type="NCBI Taxonomy" id="549003"/>
    <lineage>
        <taxon>Bacteria</taxon>
        <taxon>Bacillati</taxon>
        <taxon>Bacillota</taxon>
        <taxon>Bacilli</taxon>
        <taxon>Bacillales</taxon>
        <taxon>Bacillaceae</taxon>
        <taxon>Natribacillus</taxon>
    </lineage>
</organism>
<sequence>MDQAAHIDLLIFYKVGKDPVAAIEVDGSHHDYDGETKKRDRLKERILDKANIPLLRLRTDGSGEEERVKTMLREL</sequence>
<reference evidence="2 3" key="1">
    <citation type="submission" date="2016-10" db="EMBL/GenBank/DDBJ databases">
        <authorList>
            <person name="de Groot N.N."/>
        </authorList>
    </citation>
    <scope>NUCLEOTIDE SEQUENCE [LARGE SCALE GENOMIC DNA]</scope>
    <source>
        <strain evidence="2 3">DSM 21771</strain>
    </source>
</reference>
<evidence type="ECO:0000313" key="2">
    <source>
        <dbReference type="EMBL" id="SDJ21686.1"/>
    </source>
</evidence>
<accession>A0A1G8RXM3</accession>
<feature type="domain" description="DUF2726" evidence="1">
    <location>
        <begin position="4"/>
        <end position="72"/>
    </location>
</feature>